<proteinExistence type="predicted"/>
<dbReference type="RefSeq" id="WP_135347478.1">
    <property type="nucleotide sequence ID" value="NZ_SRJD01000003.1"/>
</dbReference>
<accession>A0A4Z0GS25</accession>
<dbReference type="EMBL" id="SRJD01000003">
    <property type="protein sequence ID" value="TGA99455.1"/>
    <property type="molecule type" value="Genomic_DNA"/>
</dbReference>
<gene>
    <name evidence="1" type="ORF">E4665_03790</name>
</gene>
<keyword evidence="2" id="KW-1185">Reference proteome</keyword>
<reference evidence="1 2" key="1">
    <citation type="journal article" date="2015" name="Int. J. Syst. Evol. Microbiol.">
        <title>Sporolactobacillus shoreae sp. nov. and Sporolactobacillus spathodeae sp. nov., two spore-forming lactic acid bacteria isolated from tree barks in Thailand.</title>
        <authorList>
            <person name="Thamacharoensuk T."/>
            <person name="Kitahara M."/>
            <person name="Ohkuma M."/>
            <person name="Thongchul N."/>
            <person name="Tanasupawat S."/>
        </authorList>
    </citation>
    <scope>NUCLEOTIDE SEQUENCE [LARGE SCALE GENOMIC DNA]</scope>
    <source>
        <strain evidence="1 2">BK92</strain>
    </source>
</reference>
<protein>
    <submittedName>
        <fullName evidence="1">Uncharacterized protein</fullName>
    </submittedName>
</protein>
<evidence type="ECO:0000313" key="2">
    <source>
        <dbReference type="Proteomes" id="UP000298347"/>
    </source>
</evidence>
<dbReference type="AlphaFoldDB" id="A0A4Z0GS25"/>
<comment type="caution">
    <text evidence="1">The sequence shown here is derived from an EMBL/GenBank/DDBJ whole genome shotgun (WGS) entry which is preliminary data.</text>
</comment>
<evidence type="ECO:0000313" key="1">
    <source>
        <dbReference type="EMBL" id="TGA99455.1"/>
    </source>
</evidence>
<organism evidence="1 2">
    <name type="scientific">Sporolactobacillus shoreae</name>
    <dbReference type="NCBI Taxonomy" id="1465501"/>
    <lineage>
        <taxon>Bacteria</taxon>
        <taxon>Bacillati</taxon>
        <taxon>Bacillota</taxon>
        <taxon>Bacilli</taxon>
        <taxon>Bacillales</taxon>
        <taxon>Sporolactobacillaceae</taxon>
        <taxon>Sporolactobacillus</taxon>
    </lineage>
</organism>
<name>A0A4Z0GS25_9BACL</name>
<dbReference type="Proteomes" id="UP000298347">
    <property type="component" value="Unassembled WGS sequence"/>
</dbReference>
<sequence>MLRKIIFAVMSLVIASLIFCASFGFGNADVHNYVDENWRTGHFLLYDIDQLKKEKGNLSTKRTPLKQRIKKI</sequence>